<protein>
    <recommendedName>
        <fullName evidence="3">Outer membrane protein beta-barrel domain-containing protein</fullName>
    </recommendedName>
</protein>
<gene>
    <name evidence="1" type="ordered locus">Aeqsu_0533</name>
</gene>
<keyword evidence="2" id="KW-1185">Reference proteome</keyword>
<evidence type="ECO:0000313" key="2">
    <source>
        <dbReference type="Proteomes" id="UP000006049"/>
    </source>
</evidence>
<organism evidence="1 2">
    <name type="scientific">Aequorivita sublithincola (strain DSM 14238 / LMG 21431 / ACAM 643 / 9-3)</name>
    <dbReference type="NCBI Taxonomy" id="746697"/>
    <lineage>
        <taxon>Bacteria</taxon>
        <taxon>Pseudomonadati</taxon>
        <taxon>Bacteroidota</taxon>
        <taxon>Flavobacteriia</taxon>
        <taxon>Flavobacteriales</taxon>
        <taxon>Flavobacteriaceae</taxon>
        <taxon>Aequorivita</taxon>
    </lineage>
</organism>
<name>I3YSS7_AEQSU</name>
<evidence type="ECO:0000313" key="1">
    <source>
        <dbReference type="EMBL" id="AFL80045.1"/>
    </source>
</evidence>
<evidence type="ECO:0008006" key="3">
    <source>
        <dbReference type="Google" id="ProtNLM"/>
    </source>
</evidence>
<dbReference type="HOGENOM" id="CLU_2091595_0_0_10"/>
<reference evidence="1 2" key="1">
    <citation type="submission" date="2012-06" db="EMBL/GenBank/DDBJ databases">
        <title>The complete genome of Aequorivita sublithincola DSM 14238.</title>
        <authorList>
            <consortium name="US DOE Joint Genome Institute (JGI-PGF)"/>
            <person name="Lucas S."/>
            <person name="Copeland A."/>
            <person name="Lapidus A."/>
            <person name="Goodwin L."/>
            <person name="Pitluck S."/>
            <person name="Peters L."/>
            <person name="Munk A.C.C."/>
            <person name="Kyrpides N."/>
            <person name="Mavromatis K."/>
            <person name="Pagani I."/>
            <person name="Ivanova N."/>
            <person name="Ovchinnikova G."/>
            <person name="Zeytun A."/>
            <person name="Detter J.C."/>
            <person name="Han C."/>
            <person name="Land M."/>
            <person name="Hauser L."/>
            <person name="Markowitz V."/>
            <person name="Cheng J.-F."/>
            <person name="Hugenholtz P."/>
            <person name="Woyke T."/>
            <person name="Wu D."/>
            <person name="Tindall B."/>
            <person name="Faehnrich R."/>
            <person name="Brambilla E."/>
            <person name="Klenk H.-P."/>
            <person name="Eisen J.A."/>
        </authorList>
    </citation>
    <scope>NUCLEOTIDE SEQUENCE [LARGE SCALE GENOMIC DNA]</scope>
    <source>
        <strain evidence="2">DSM 14238 / LMG 21431 / ACAM 643 / 9-3</strain>
    </source>
</reference>
<dbReference type="STRING" id="746697.Aeqsu_0533"/>
<accession>I3YSS7</accession>
<dbReference type="Proteomes" id="UP000006049">
    <property type="component" value="Chromosome"/>
</dbReference>
<proteinExistence type="predicted"/>
<dbReference type="EMBL" id="CP003280">
    <property type="protein sequence ID" value="AFL80045.1"/>
    <property type="molecule type" value="Genomic_DNA"/>
</dbReference>
<dbReference type="KEGG" id="asl:Aeqsu_0533"/>
<sequence length="116" mass="13457">MGGSKVKLLGDNNDWFYEIDLLYGREFKLGERFYISGYTGAGIYSRHYNSYNGTKYDLENESFFAVPIKLNLSPMVTSRFAIGFEMQATISNQKTLFTGGLLLQYYHKTKYNRKIM</sequence>
<dbReference type="AlphaFoldDB" id="I3YSS7"/>